<protein>
    <submittedName>
        <fullName evidence="2">Uncharacterized protein</fullName>
    </submittedName>
</protein>
<evidence type="ECO:0000313" key="3">
    <source>
        <dbReference type="Proteomes" id="UP000191500"/>
    </source>
</evidence>
<evidence type="ECO:0000313" key="2">
    <source>
        <dbReference type="EMBL" id="OQE37698.1"/>
    </source>
</evidence>
<comment type="caution">
    <text evidence="2">The sequence shown here is derived from an EMBL/GenBank/DDBJ whole genome shotgun (WGS) entry which is preliminary data.</text>
</comment>
<organism evidence="2 3">
    <name type="scientific">Penicillium coprophilum</name>
    <dbReference type="NCBI Taxonomy" id="36646"/>
    <lineage>
        <taxon>Eukaryota</taxon>
        <taxon>Fungi</taxon>
        <taxon>Dikarya</taxon>
        <taxon>Ascomycota</taxon>
        <taxon>Pezizomycotina</taxon>
        <taxon>Eurotiomycetes</taxon>
        <taxon>Eurotiomycetidae</taxon>
        <taxon>Eurotiales</taxon>
        <taxon>Aspergillaceae</taxon>
        <taxon>Penicillium</taxon>
    </lineage>
</organism>
<dbReference type="Proteomes" id="UP000191500">
    <property type="component" value="Unassembled WGS sequence"/>
</dbReference>
<dbReference type="EMBL" id="MDDG01000009">
    <property type="protein sequence ID" value="OQE37698.1"/>
    <property type="molecule type" value="Genomic_DNA"/>
</dbReference>
<reference evidence="3" key="1">
    <citation type="journal article" date="2017" name="Nat. Microbiol.">
        <title>Global analysis of biosynthetic gene clusters reveals vast potential of secondary metabolite production in Penicillium species.</title>
        <authorList>
            <person name="Nielsen J.C."/>
            <person name="Grijseels S."/>
            <person name="Prigent S."/>
            <person name="Ji B."/>
            <person name="Dainat J."/>
            <person name="Nielsen K.F."/>
            <person name="Frisvad J.C."/>
            <person name="Workman M."/>
            <person name="Nielsen J."/>
        </authorList>
    </citation>
    <scope>NUCLEOTIDE SEQUENCE [LARGE SCALE GENOMIC DNA]</scope>
    <source>
        <strain evidence="3">IBT 31321</strain>
    </source>
</reference>
<name>A0A1V6UGZ2_9EURO</name>
<dbReference type="AlphaFoldDB" id="A0A1V6UGZ2"/>
<sequence length="175" mass="19236">MAKKTITCKLLVSAESQVLKPDPASSDLGKPGVDGDSFNFSHRAYPSWIQQLEQGVADYESSYARAVTEASQPAKAEQSTEAIQSQYSDLKMQNDREVREAISYADELGRVRLDKQICASPRVLGSIEVSDQSQSDRLTFTAKSVERGIEPRISKSTYLPDSEKLDDGVSPPFEG</sequence>
<keyword evidence="3" id="KW-1185">Reference proteome</keyword>
<feature type="region of interest" description="Disordered" evidence="1">
    <location>
        <begin position="153"/>
        <end position="175"/>
    </location>
</feature>
<accession>A0A1V6UGZ2</accession>
<gene>
    <name evidence="2" type="ORF">PENCOP_c009G00973</name>
</gene>
<proteinExistence type="predicted"/>
<evidence type="ECO:0000256" key="1">
    <source>
        <dbReference type="SAM" id="MobiDB-lite"/>
    </source>
</evidence>
<dbReference type="STRING" id="36646.A0A1V6UGZ2"/>